<sequence>MSALLLSLSVALAWHLCLATSYASSTASPVIASGAATQAVASLASDVVVNHSERTALQTTLSTNADVAALLSGQTVAQSILVHLACMTAGAALGPDVVQQSSANGTAGDLHWSSTCWQTPSCAILPRSESDVSKALRIITFFRAKFAVRSGGHSPNPGWAGIDQPGILVDLRRLNGINLSHDQSVLSVGPGARWGDVYQTLEPTGVTVMGGRIGDVGVGGLILGGGYFHFSGQYGLAADNVKNFHVVLADGTVTDANADHNSDLFWALKGGGPNFAVVTQFDLETIPLPQVWYEASLYSLQRVPDLLDAFATWQQNSSGSKSTAALVVSLEYAIVGLMYTEAAARPEIFAPFDAIVPLEVMATATNSTVGSLVRMFGADGAPPSQPRRDYRAASSRVDADLYKEVYNFWQPLAAEVSATTGASQTFTIQPVPANLVTVGKAKGGNPLGLAEENTQWWTTLAYWANASDDNRVRSVSIATEKKWKELGEARGLAEDFRYMNDASRDQNPLSTYGSANLAELKRIALKYDPHQVFQKLQNDGFLLSKV</sequence>
<dbReference type="Pfam" id="PF01565">
    <property type="entry name" value="FAD_binding_4"/>
    <property type="match status" value="1"/>
</dbReference>
<dbReference type="InterPro" id="IPR050416">
    <property type="entry name" value="FAD-linked_Oxidoreductase"/>
</dbReference>
<dbReference type="Proteomes" id="UP000326198">
    <property type="component" value="Unassembled WGS sequence"/>
</dbReference>
<proteinExistence type="inferred from homology"/>
<evidence type="ECO:0000256" key="2">
    <source>
        <dbReference type="ARBA" id="ARBA00022630"/>
    </source>
</evidence>
<feature type="domain" description="FAD-binding PCMH-type" evidence="6">
    <location>
        <begin position="116"/>
        <end position="288"/>
    </location>
</feature>
<dbReference type="PANTHER" id="PTHR42973">
    <property type="entry name" value="BINDING OXIDOREDUCTASE, PUTATIVE (AFU_ORTHOLOGUE AFUA_1G17690)-RELATED"/>
    <property type="match status" value="1"/>
</dbReference>
<organism evidence="7 8">
    <name type="scientific">Aspergillus bertholletiae</name>
    <dbReference type="NCBI Taxonomy" id="1226010"/>
    <lineage>
        <taxon>Eukaryota</taxon>
        <taxon>Fungi</taxon>
        <taxon>Dikarya</taxon>
        <taxon>Ascomycota</taxon>
        <taxon>Pezizomycotina</taxon>
        <taxon>Eurotiomycetes</taxon>
        <taxon>Eurotiomycetidae</taxon>
        <taxon>Eurotiales</taxon>
        <taxon>Aspergillaceae</taxon>
        <taxon>Aspergillus</taxon>
        <taxon>Aspergillus subgen. Circumdati</taxon>
    </lineage>
</organism>
<keyword evidence="5" id="KW-0732">Signal</keyword>
<dbReference type="SUPFAM" id="SSF56176">
    <property type="entry name" value="FAD-binding/transporter-associated domain-like"/>
    <property type="match status" value="1"/>
</dbReference>
<dbReference type="Gene3D" id="3.30.465.10">
    <property type="match status" value="1"/>
</dbReference>
<reference evidence="7 8" key="1">
    <citation type="submission" date="2019-04" db="EMBL/GenBank/DDBJ databases">
        <title>Friends and foes A comparative genomics studyof 23 Aspergillus species from section Flavi.</title>
        <authorList>
            <consortium name="DOE Joint Genome Institute"/>
            <person name="Kjaerbolling I."/>
            <person name="Vesth T."/>
            <person name="Frisvad J.C."/>
            <person name="Nybo J.L."/>
            <person name="Theobald S."/>
            <person name="Kildgaard S."/>
            <person name="Isbrandt T."/>
            <person name="Kuo A."/>
            <person name="Sato A."/>
            <person name="Lyhne E.K."/>
            <person name="Kogle M.E."/>
            <person name="Wiebenga A."/>
            <person name="Kun R.S."/>
            <person name="Lubbers R.J."/>
            <person name="Makela M.R."/>
            <person name="Barry K."/>
            <person name="Chovatia M."/>
            <person name="Clum A."/>
            <person name="Daum C."/>
            <person name="Haridas S."/>
            <person name="He G."/>
            <person name="LaButti K."/>
            <person name="Lipzen A."/>
            <person name="Mondo S."/>
            <person name="Riley R."/>
            <person name="Salamov A."/>
            <person name="Simmons B.A."/>
            <person name="Magnuson J.K."/>
            <person name="Henrissat B."/>
            <person name="Mortensen U.H."/>
            <person name="Larsen T.O."/>
            <person name="Devries R.P."/>
            <person name="Grigoriev I.V."/>
            <person name="Machida M."/>
            <person name="Baker S.E."/>
            <person name="Andersen M.R."/>
        </authorList>
    </citation>
    <scope>NUCLEOTIDE SEQUENCE [LARGE SCALE GENOMIC DNA]</scope>
    <source>
        <strain evidence="7 8">IBT 29228</strain>
    </source>
</reference>
<keyword evidence="3" id="KW-0274">FAD</keyword>
<keyword evidence="4" id="KW-0560">Oxidoreductase</keyword>
<dbReference type="GO" id="GO:0016491">
    <property type="term" value="F:oxidoreductase activity"/>
    <property type="evidence" value="ECO:0007669"/>
    <property type="project" value="UniProtKB-KW"/>
</dbReference>
<dbReference type="InterPro" id="IPR016169">
    <property type="entry name" value="FAD-bd_PCMH_sub2"/>
</dbReference>
<dbReference type="PROSITE" id="PS51387">
    <property type="entry name" value="FAD_PCMH"/>
    <property type="match status" value="1"/>
</dbReference>
<dbReference type="InterPro" id="IPR006094">
    <property type="entry name" value="Oxid_FAD_bind_N"/>
</dbReference>
<dbReference type="EMBL" id="ML736262">
    <property type="protein sequence ID" value="KAE8375362.1"/>
    <property type="molecule type" value="Genomic_DNA"/>
</dbReference>
<keyword evidence="8" id="KW-1185">Reference proteome</keyword>
<evidence type="ECO:0000256" key="1">
    <source>
        <dbReference type="ARBA" id="ARBA00005466"/>
    </source>
</evidence>
<dbReference type="OrthoDB" id="2151789at2759"/>
<dbReference type="InterPro" id="IPR036318">
    <property type="entry name" value="FAD-bd_PCMH-like_sf"/>
</dbReference>
<keyword evidence="2" id="KW-0285">Flavoprotein</keyword>
<name>A0A5N7AZR9_9EURO</name>
<accession>A0A5N7AZR9</accession>
<dbReference type="InterPro" id="IPR016166">
    <property type="entry name" value="FAD-bd_PCMH"/>
</dbReference>
<dbReference type="AlphaFoldDB" id="A0A5N7AZR9"/>
<evidence type="ECO:0000259" key="6">
    <source>
        <dbReference type="PROSITE" id="PS51387"/>
    </source>
</evidence>
<dbReference type="GO" id="GO:0071949">
    <property type="term" value="F:FAD binding"/>
    <property type="evidence" value="ECO:0007669"/>
    <property type="project" value="InterPro"/>
</dbReference>
<protein>
    <submittedName>
        <fullName evidence="7">Putative 6-hydroxy-D-nicotine oxidase</fullName>
    </submittedName>
</protein>
<feature type="signal peptide" evidence="5">
    <location>
        <begin position="1"/>
        <end position="19"/>
    </location>
</feature>
<evidence type="ECO:0000256" key="5">
    <source>
        <dbReference type="SAM" id="SignalP"/>
    </source>
</evidence>
<dbReference type="PANTHER" id="PTHR42973:SF54">
    <property type="entry name" value="FAD-BINDING PCMH-TYPE DOMAIN-CONTAINING PROTEIN"/>
    <property type="match status" value="1"/>
</dbReference>
<gene>
    <name evidence="7" type="ORF">BDV26DRAFT_295103</name>
</gene>
<evidence type="ECO:0000313" key="7">
    <source>
        <dbReference type="EMBL" id="KAE8375362.1"/>
    </source>
</evidence>
<evidence type="ECO:0000256" key="3">
    <source>
        <dbReference type="ARBA" id="ARBA00022827"/>
    </source>
</evidence>
<feature type="chain" id="PRO_5024936234" evidence="5">
    <location>
        <begin position="20"/>
        <end position="546"/>
    </location>
</feature>
<comment type="similarity">
    <text evidence="1">Belongs to the oxygen-dependent FAD-linked oxidoreductase family.</text>
</comment>
<evidence type="ECO:0000313" key="8">
    <source>
        <dbReference type="Proteomes" id="UP000326198"/>
    </source>
</evidence>
<evidence type="ECO:0000256" key="4">
    <source>
        <dbReference type="ARBA" id="ARBA00023002"/>
    </source>
</evidence>